<dbReference type="Pfam" id="PF02798">
    <property type="entry name" value="GST_N"/>
    <property type="match status" value="1"/>
</dbReference>
<dbReference type="SUPFAM" id="SSF52833">
    <property type="entry name" value="Thioredoxin-like"/>
    <property type="match status" value="1"/>
</dbReference>
<dbReference type="Proteomes" id="UP001156664">
    <property type="component" value="Unassembled WGS sequence"/>
</dbReference>
<dbReference type="InterPro" id="IPR010987">
    <property type="entry name" value="Glutathione-S-Trfase_C-like"/>
</dbReference>
<dbReference type="InterPro" id="IPR004046">
    <property type="entry name" value="GST_C"/>
</dbReference>
<dbReference type="EMBL" id="BSOJ01000012">
    <property type="protein sequence ID" value="GLR26104.1"/>
    <property type="molecule type" value="Genomic_DNA"/>
</dbReference>
<dbReference type="PANTHER" id="PTHR44051:SF19">
    <property type="entry name" value="DISULFIDE-BOND OXIDOREDUCTASE YFCG"/>
    <property type="match status" value="1"/>
</dbReference>
<dbReference type="SFLD" id="SFLDG00358">
    <property type="entry name" value="Main_(cytGST)"/>
    <property type="match status" value="1"/>
</dbReference>
<accession>A0ABQ5YTJ2</accession>
<dbReference type="PANTHER" id="PTHR44051">
    <property type="entry name" value="GLUTATHIONE S-TRANSFERASE-RELATED"/>
    <property type="match status" value="1"/>
</dbReference>
<feature type="domain" description="GST C-terminal" evidence="3">
    <location>
        <begin position="84"/>
        <end position="211"/>
    </location>
</feature>
<dbReference type="PROSITE" id="PS50404">
    <property type="entry name" value="GST_NTER"/>
    <property type="match status" value="1"/>
</dbReference>
<sequence length="230" mass="26051">MIKFYYHPSPNPAKVALFLEEANLPYELIPVDTRKGEQHSPEYTAINPNAKTPAIVDGSAVVFDSNAILLYLAEKTGKFLPKNTPEQRAQMLSWLMFVATGIGPYSGQAVHFKHFAPEPKTYAVNRYDFEAQRHWGLIDAQLSKHQYMLGDSYSLVDMAVWGWARAVPFILGDKAWDNLPNVKRLLDEINARPAAQRAEALKSRHTFKTEMDEDARRVMFPQNARLDAAS</sequence>
<dbReference type="SUPFAM" id="SSF47616">
    <property type="entry name" value="GST C-terminal domain-like"/>
    <property type="match status" value="1"/>
</dbReference>
<dbReference type="SFLD" id="SFLDG01151">
    <property type="entry name" value="Main.2:_Nu-like"/>
    <property type="match status" value="1"/>
</dbReference>
<gene>
    <name evidence="4" type="ORF">GCM10007875_11920</name>
</gene>
<proteinExistence type="inferred from homology"/>
<evidence type="ECO:0000259" key="2">
    <source>
        <dbReference type="PROSITE" id="PS50404"/>
    </source>
</evidence>
<dbReference type="InterPro" id="IPR004045">
    <property type="entry name" value="Glutathione_S-Trfase_N"/>
</dbReference>
<reference evidence="5" key="1">
    <citation type="journal article" date="2019" name="Int. J. Syst. Evol. Microbiol.">
        <title>The Global Catalogue of Microorganisms (GCM) 10K type strain sequencing project: providing services to taxonomists for standard genome sequencing and annotation.</title>
        <authorList>
            <consortium name="The Broad Institute Genomics Platform"/>
            <consortium name="The Broad Institute Genome Sequencing Center for Infectious Disease"/>
            <person name="Wu L."/>
            <person name="Ma J."/>
        </authorList>
    </citation>
    <scope>NUCLEOTIDE SEQUENCE [LARGE SCALE GENOMIC DNA]</scope>
    <source>
        <strain evidence="5">NBRC 105857</strain>
    </source>
</reference>
<keyword evidence="5" id="KW-1185">Reference proteome</keyword>
<evidence type="ECO:0000313" key="5">
    <source>
        <dbReference type="Proteomes" id="UP001156664"/>
    </source>
</evidence>
<dbReference type="InterPro" id="IPR036282">
    <property type="entry name" value="Glutathione-S-Trfase_C_sf"/>
</dbReference>
<feature type="domain" description="GST N-terminal" evidence="2">
    <location>
        <begin position="1"/>
        <end position="80"/>
    </location>
</feature>
<dbReference type="RefSeq" id="WP_284280578.1">
    <property type="nucleotide sequence ID" value="NZ_BSOJ01000012.1"/>
</dbReference>
<comment type="caution">
    <text evidence="4">The sequence shown here is derived from an EMBL/GenBank/DDBJ whole genome shotgun (WGS) entry which is preliminary data.</text>
</comment>
<dbReference type="Gene3D" id="1.20.1050.10">
    <property type="match status" value="1"/>
</dbReference>
<dbReference type="InterPro" id="IPR040079">
    <property type="entry name" value="Glutathione_S-Trfase"/>
</dbReference>
<dbReference type="Gene3D" id="3.40.30.10">
    <property type="entry name" value="Glutaredoxin"/>
    <property type="match status" value="1"/>
</dbReference>
<dbReference type="CDD" id="cd03048">
    <property type="entry name" value="GST_N_Ure2p_like"/>
    <property type="match status" value="1"/>
</dbReference>
<dbReference type="InterPro" id="IPR036249">
    <property type="entry name" value="Thioredoxin-like_sf"/>
</dbReference>
<organism evidence="4 5">
    <name type="scientific">Limnobacter litoralis</name>
    <dbReference type="NCBI Taxonomy" id="481366"/>
    <lineage>
        <taxon>Bacteria</taxon>
        <taxon>Pseudomonadati</taxon>
        <taxon>Pseudomonadota</taxon>
        <taxon>Betaproteobacteria</taxon>
        <taxon>Burkholderiales</taxon>
        <taxon>Burkholderiaceae</taxon>
        <taxon>Limnobacter</taxon>
    </lineage>
</organism>
<name>A0ABQ5YTJ2_9BURK</name>
<evidence type="ECO:0000313" key="4">
    <source>
        <dbReference type="EMBL" id="GLR26104.1"/>
    </source>
</evidence>
<dbReference type="Pfam" id="PF00043">
    <property type="entry name" value="GST_C"/>
    <property type="match status" value="1"/>
</dbReference>
<comment type="similarity">
    <text evidence="1">Belongs to the GST superfamily.</text>
</comment>
<evidence type="ECO:0000256" key="1">
    <source>
        <dbReference type="RuleBase" id="RU003494"/>
    </source>
</evidence>
<evidence type="ECO:0000259" key="3">
    <source>
        <dbReference type="PROSITE" id="PS50405"/>
    </source>
</evidence>
<dbReference type="SFLD" id="SFLDS00019">
    <property type="entry name" value="Glutathione_Transferase_(cytos"/>
    <property type="match status" value="1"/>
</dbReference>
<protein>
    <submittedName>
        <fullName evidence="4">Glutathione S-transferase</fullName>
    </submittedName>
</protein>
<dbReference type="PROSITE" id="PS50405">
    <property type="entry name" value="GST_CTER"/>
    <property type="match status" value="1"/>
</dbReference>